<evidence type="ECO:0000313" key="3">
    <source>
        <dbReference type="EMBL" id="QIH43678.1"/>
    </source>
</evidence>
<dbReference type="GO" id="GO:0000902">
    <property type="term" value="P:cell morphogenesis"/>
    <property type="evidence" value="ECO:0007669"/>
    <property type="project" value="InterPro"/>
</dbReference>
<dbReference type="KEGG" id="vzi:G5S32_16960"/>
<sequence length="557" mass="60476">MWKDVITLTDDKTRVVAKLTDEQFVKKEFTNDSLVNALQHLGASKFFLMEDAVTRFINCASERKGEAYEGIVVAEIRNANVEVILSENDMIASMVVTGAYGGRGLQSGEIIQSLADANVIKGINKAALKKVFVISNRLAGGEIFTQPVAQGKEAINGKDAKFLPLVEDINKRILAPQSAKGQDKIDMRDLGETITVSENDPLMRRQPATKGEPGFTVQGKIILPKPGVDVALVAGKGTRISPTNPNLLLASINGMPVFRNKTIDVENAICLNNVSVATGHVKFKGNVVITGDVEPGMIVRATGSVTVGGFIESADVQAQGNIEVGKGIIGHTATEGEEKSCTVKSGSTIKANYAQYAELQAGEDIYLTVHSMGNVIRCGKDLTVLDDQQKQGTLSGGTAKVGGKVVCLNLGVEGDTITLVEAFASFGRYKERIANHRDQYKQAQEGTMDAIRKELEFKKRPKAERSAEEELEINDRKEKANERLEKVKSSLDLLNEEFELALAANTVEAKNKVFTHVTVQFSDEKVVTKRVRGPSVFAFNQYEIQVSSKLEDEDVGV</sequence>
<dbReference type="InterPro" id="IPR046866">
    <property type="entry name" value="FapA_N"/>
</dbReference>
<gene>
    <name evidence="3" type="ORF">G5S32_16960</name>
</gene>
<keyword evidence="4" id="KW-1185">Reference proteome</keyword>
<feature type="domain" description="Flagellar Assembly Protein A N-terminal region" evidence="2">
    <location>
        <begin position="81"/>
        <end position="260"/>
    </location>
</feature>
<dbReference type="Pfam" id="PF03961">
    <property type="entry name" value="FapA"/>
    <property type="match status" value="1"/>
</dbReference>
<dbReference type="AlphaFoldDB" id="A0A6G7CNS4"/>
<dbReference type="InterPro" id="IPR046865">
    <property type="entry name" value="FapA_b_solenoid"/>
</dbReference>
<accession>A0A6G7CNS4</accession>
<dbReference type="RefSeq" id="WP_165313354.1">
    <property type="nucleotide sequence ID" value="NZ_CP049332.1"/>
</dbReference>
<reference evidence="3 4" key="1">
    <citation type="submission" date="2020-02" db="EMBL/GenBank/DDBJ databases">
        <title>A complete genome of a marine bacterium Vibrio sp. ZWAL4003 isolated from the mangrove sediment with the ability to degrade polysaccharides.</title>
        <authorList>
            <person name="Wu J."/>
            <person name="Qu W."/>
            <person name="Zeng R."/>
        </authorList>
    </citation>
    <scope>NUCLEOTIDE SEQUENCE [LARGE SCALE GENOMIC DNA]</scope>
    <source>
        <strain evidence="3 4">ZWAL4003</strain>
    </source>
</reference>
<evidence type="ECO:0000259" key="2">
    <source>
        <dbReference type="Pfam" id="PF20250"/>
    </source>
</evidence>
<dbReference type="Pfam" id="PF20250">
    <property type="entry name" value="FapA_N"/>
    <property type="match status" value="1"/>
</dbReference>
<dbReference type="InterPro" id="IPR036145">
    <property type="entry name" value="MinC_C_sf"/>
</dbReference>
<proteinExistence type="predicted"/>
<dbReference type="PANTHER" id="PTHR38032:SF1">
    <property type="entry name" value="RNA-BINDING PROTEIN KHPB N-TERMINAL DOMAIN-CONTAINING PROTEIN"/>
    <property type="match status" value="1"/>
</dbReference>
<organism evidence="3 4">
    <name type="scientific">Vibrio ziniensis</name>
    <dbReference type="NCBI Taxonomy" id="2711221"/>
    <lineage>
        <taxon>Bacteria</taxon>
        <taxon>Pseudomonadati</taxon>
        <taxon>Pseudomonadota</taxon>
        <taxon>Gammaproteobacteria</taxon>
        <taxon>Vibrionales</taxon>
        <taxon>Vibrionaceae</taxon>
        <taxon>Vibrio</taxon>
    </lineage>
</organism>
<dbReference type="SUPFAM" id="SSF63848">
    <property type="entry name" value="Cell-division inhibitor MinC, C-terminal domain"/>
    <property type="match status" value="1"/>
</dbReference>
<evidence type="ECO:0000256" key="1">
    <source>
        <dbReference type="SAM" id="Coils"/>
    </source>
</evidence>
<feature type="coiled-coil region" evidence="1">
    <location>
        <begin position="467"/>
        <end position="497"/>
    </location>
</feature>
<dbReference type="InterPro" id="IPR005646">
    <property type="entry name" value="FapA"/>
</dbReference>
<name>A0A6G7CNS4_9VIBR</name>
<protein>
    <submittedName>
        <fullName evidence="3">DUF342 domain-containing protein</fullName>
    </submittedName>
</protein>
<keyword evidence="1" id="KW-0175">Coiled coil</keyword>
<dbReference type="Proteomes" id="UP000503003">
    <property type="component" value="Chromosome 2"/>
</dbReference>
<evidence type="ECO:0000313" key="4">
    <source>
        <dbReference type="Proteomes" id="UP000503003"/>
    </source>
</evidence>
<dbReference type="EMBL" id="CP049332">
    <property type="protein sequence ID" value="QIH43678.1"/>
    <property type="molecule type" value="Genomic_DNA"/>
</dbReference>
<dbReference type="PANTHER" id="PTHR38032">
    <property type="entry name" value="POLYMERASE-RELATED"/>
    <property type="match status" value="1"/>
</dbReference>